<sequence>MRKILGENQTEFWRRFGVSQSSGSRFEQGLPLPASLQILIHLYLDGRVTDHDLSLAMAKVEVACD</sequence>
<reference evidence="2" key="2">
    <citation type="submission" date="2023-06" db="EMBL/GenBank/DDBJ databases">
        <authorList>
            <person name="Lucena T."/>
            <person name="Sun Q."/>
        </authorList>
    </citation>
    <scope>NUCLEOTIDE SEQUENCE</scope>
    <source>
        <strain evidence="2">CECT 7703</strain>
    </source>
</reference>
<comment type="caution">
    <text evidence="2">The sequence shown here is derived from an EMBL/GenBank/DDBJ whole genome shotgun (WGS) entry which is preliminary data.</text>
</comment>
<dbReference type="InterPro" id="IPR055172">
    <property type="entry name" value="HTH_RsaL-like"/>
</dbReference>
<organism evidence="2 3">
    <name type="scientific">Chitinimonas viridis</name>
    <dbReference type="NCBI Taxonomy" id="664880"/>
    <lineage>
        <taxon>Bacteria</taxon>
        <taxon>Pseudomonadati</taxon>
        <taxon>Pseudomonadota</taxon>
        <taxon>Betaproteobacteria</taxon>
        <taxon>Neisseriales</taxon>
        <taxon>Chitinibacteraceae</taxon>
        <taxon>Chitinimonas</taxon>
    </lineage>
</organism>
<dbReference type="SUPFAM" id="SSF47413">
    <property type="entry name" value="lambda repressor-like DNA-binding domains"/>
    <property type="match status" value="1"/>
</dbReference>
<feature type="domain" description="RsaL-like HTH" evidence="1">
    <location>
        <begin position="1"/>
        <end position="43"/>
    </location>
</feature>
<gene>
    <name evidence="2" type="ORF">QWZ03_07030</name>
</gene>
<reference evidence="2" key="1">
    <citation type="journal article" date="2014" name="Int. J. Syst. Evol. Microbiol.">
        <title>Complete genome of a new Firmicutes species belonging to the dominant human colonic microbiota ('Ruminococcus bicirculans') reveals two chromosomes and a selective capacity to utilize plant glucans.</title>
        <authorList>
            <consortium name="NISC Comparative Sequencing Program"/>
            <person name="Wegmann U."/>
            <person name="Louis P."/>
            <person name="Goesmann A."/>
            <person name="Henrissat B."/>
            <person name="Duncan S.H."/>
            <person name="Flint H.J."/>
        </authorList>
    </citation>
    <scope>NUCLEOTIDE SEQUENCE</scope>
    <source>
        <strain evidence="2">CECT 7703</strain>
    </source>
</reference>
<accession>A0ABT8B2P3</accession>
<dbReference type="RefSeq" id="WP_290332077.1">
    <property type="nucleotide sequence ID" value="NZ_JAUFPU010000005.1"/>
</dbReference>
<dbReference type="Pfam" id="PF22495">
    <property type="entry name" value="HTH_92"/>
    <property type="match status" value="1"/>
</dbReference>
<dbReference type="EMBL" id="JAUFPU010000005">
    <property type="protein sequence ID" value="MDN3576517.1"/>
    <property type="molecule type" value="Genomic_DNA"/>
</dbReference>
<protein>
    <recommendedName>
        <fullName evidence="1">RsaL-like HTH domain-containing protein</fullName>
    </recommendedName>
</protein>
<dbReference type="InterPro" id="IPR010982">
    <property type="entry name" value="Lambda_DNA-bd_dom_sf"/>
</dbReference>
<keyword evidence="3" id="KW-1185">Reference proteome</keyword>
<evidence type="ECO:0000259" key="1">
    <source>
        <dbReference type="Pfam" id="PF22495"/>
    </source>
</evidence>
<evidence type="ECO:0000313" key="2">
    <source>
        <dbReference type="EMBL" id="MDN3576517.1"/>
    </source>
</evidence>
<evidence type="ECO:0000313" key="3">
    <source>
        <dbReference type="Proteomes" id="UP001180081"/>
    </source>
</evidence>
<proteinExistence type="predicted"/>
<dbReference type="Proteomes" id="UP001180081">
    <property type="component" value="Unassembled WGS sequence"/>
</dbReference>
<name>A0ABT8B2P3_9NEIS</name>